<name>A0A4P9CAS5_EUBML</name>
<proteinExistence type="predicted"/>
<gene>
    <name evidence="1" type="ORF">CPZ25_014960</name>
</gene>
<protein>
    <submittedName>
        <fullName evidence="1">DUF2922 domain-containing protein</fullName>
    </submittedName>
</protein>
<sequence>MAEKTSRDLVMSFDRADGKNHNITIPDYREDITDAEVKTGGQTIVADGIFEPDGAPLTAWTGAVKVVTTKTDVPAE</sequence>
<reference evidence="1 2" key="1">
    <citation type="submission" date="2018-05" db="EMBL/GenBank/DDBJ databases">
        <title>Genome comparison of Eubacterium sp.</title>
        <authorList>
            <person name="Feng Y."/>
            <person name="Sanchez-Andrea I."/>
            <person name="Stams A.J.M."/>
            <person name="De Vos W.M."/>
        </authorList>
    </citation>
    <scope>NUCLEOTIDE SEQUENCE [LARGE SCALE GENOMIC DNA]</scope>
    <source>
        <strain evidence="1 2">YI</strain>
    </source>
</reference>
<dbReference type="Proteomes" id="UP000218387">
    <property type="component" value="Chromosome"/>
</dbReference>
<dbReference type="InterPro" id="IPR021321">
    <property type="entry name" value="DUF2922"/>
</dbReference>
<keyword evidence="2" id="KW-1185">Reference proteome</keyword>
<accession>A0A4P9CAS5</accession>
<dbReference type="AlphaFoldDB" id="A0A4P9CAS5"/>
<dbReference type="RefSeq" id="WP_096919135.1">
    <property type="nucleotide sequence ID" value="NZ_CP029487.1"/>
</dbReference>
<dbReference type="Pfam" id="PF11148">
    <property type="entry name" value="DUF2922"/>
    <property type="match status" value="1"/>
</dbReference>
<dbReference type="EMBL" id="CP029487">
    <property type="protein sequence ID" value="QCT72573.1"/>
    <property type="molecule type" value="Genomic_DNA"/>
</dbReference>
<dbReference type="KEGG" id="emt:CPZ25_014960"/>
<evidence type="ECO:0000313" key="2">
    <source>
        <dbReference type="Proteomes" id="UP000218387"/>
    </source>
</evidence>
<evidence type="ECO:0000313" key="1">
    <source>
        <dbReference type="EMBL" id="QCT72573.1"/>
    </source>
</evidence>
<organism evidence="1 2">
    <name type="scientific">Eubacterium maltosivorans</name>
    <dbReference type="NCBI Taxonomy" id="2041044"/>
    <lineage>
        <taxon>Bacteria</taxon>
        <taxon>Bacillati</taxon>
        <taxon>Bacillota</taxon>
        <taxon>Clostridia</taxon>
        <taxon>Eubacteriales</taxon>
        <taxon>Eubacteriaceae</taxon>
        <taxon>Eubacterium</taxon>
    </lineage>
</organism>